<dbReference type="Proteomes" id="UP000051269">
    <property type="component" value="Unassembled WGS sequence"/>
</dbReference>
<feature type="transmembrane region" description="Helical" evidence="1">
    <location>
        <begin position="341"/>
        <end position="359"/>
    </location>
</feature>
<reference evidence="3 4" key="1">
    <citation type="submission" date="2015-10" db="EMBL/GenBank/DDBJ databases">
        <title>Metagenome-Assembled Genomes uncover a global brackish microbiome.</title>
        <authorList>
            <person name="Hugerth L.W."/>
            <person name="Larsson J."/>
            <person name="Alneberg J."/>
            <person name="Lindh M.V."/>
            <person name="Legrand C."/>
            <person name="Pinhassi J."/>
            <person name="Andersson A.F."/>
        </authorList>
    </citation>
    <scope>NUCLEOTIDE SEQUENCE [LARGE SCALE GENOMIC DNA]</scope>
    <source>
        <strain evidence="3">BACL18 MAG-120507-bin52</strain>
    </source>
</reference>
<feature type="transmembrane region" description="Helical" evidence="1">
    <location>
        <begin position="313"/>
        <end position="329"/>
    </location>
</feature>
<feature type="transmembrane region" description="Helical" evidence="1">
    <location>
        <begin position="6"/>
        <end position="24"/>
    </location>
</feature>
<keyword evidence="1" id="KW-0812">Transmembrane</keyword>
<evidence type="ECO:0000313" key="3">
    <source>
        <dbReference type="EMBL" id="KRO60543.1"/>
    </source>
</evidence>
<dbReference type="Pfam" id="PF00535">
    <property type="entry name" value="Glycos_transf_2"/>
    <property type="match status" value="1"/>
</dbReference>
<keyword evidence="1" id="KW-0472">Membrane</keyword>
<keyword evidence="1" id="KW-1133">Transmembrane helix</keyword>
<organism evidence="3 4">
    <name type="scientific">Verrucomicrobia subdivision 6 bacterium BACL9 MAG-120507-bin52</name>
    <dbReference type="NCBI Taxonomy" id="1655590"/>
    <lineage>
        <taxon>Bacteria</taxon>
        <taxon>Pseudomonadati</taxon>
        <taxon>Verrucomicrobiota</taxon>
        <taxon>Verrucomicrobiia</taxon>
        <taxon>Verrucomicrobiales</taxon>
        <taxon>Verrucomicrobia subdivision 6</taxon>
    </lineage>
</organism>
<dbReference type="Gene3D" id="3.90.550.10">
    <property type="entry name" value="Spore Coat Polysaccharide Biosynthesis Protein SpsA, Chain A"/>
    <property type="match status" value="1"/>
</dbReference>
<sequence length="379" mass="43409">MLSIELLHIFILGGLILICLNYLLNLRSFRFPQITSIAHPPPRISILIPARNEVDRLRPCLSTLSDSDYPILEILVLDDHSTDGTAELIQQRAKGDPRIRLLSGKPLPEGWVGKPWACHQLSQEAKGDYLLFVDADTRFSDITVAHSINVAEKEKADLVSLWPYQESRTWSEHLVIPFVHLFILFYLPHWAKGSLRCFGAANGQFVLFRRESYDKIKGHESVRNHMVEDIAIARNMRQAGLKVLNLDGTNPGHSIALVRCRMYTRFHEVWEGFTKNLYPSFDGNFPAFLLFQSIQIFIFLTPFILIFTPANGPLVWTEILIILALRFALAHRFRQSYLGALLHPFGQILVIAIALNSWLQSLRGRLPWKGRHYPREAQL</sequence>
<dbReference type="PANTHER" id="PTHR43646">
    <property type="entry name" value="GLYCOSYLTRANSFERASE"/>
    <property type="match status" value="1"/>
</dbReference>
<proteinExistence type="predicted"/>
<evidence type="ECO:0000259" key="2">
    <source>
        <dbReference type="Pfam" id="PF00535"/>
    </source>
</evidence>
<gene>
    <name evidence="3" type="ORF">ABR82_04940</name>
</gene>
<dbReference type="SUPFAM" id="SSF53448">
    <property type="entry name" value="Nucleotide-diphospho-sugar transferases"/>
    <property type="match status" value="1"/>
</dbReference>
<dbReference type="InterPro" id="IPR029044">
    <property type="entry name" value="Nucleotide-diphossugar_trans"/>
</dbReference>
<dbReference type="EMBL" id="LIBO01000279">
    <property type="protein sequence ID" value="KRO60543.1"/>
    <property type="molecule type" value="Genomic_DNA"/>
</dbReference>
<evidence type="ECO:0000313" key="4">
    <source>
        <dbReference type="Proteomes" id="UP000051269"/>
    </source>
</evidence>
<name>A0A0R2RDB5_9BACT</name>
<dbReference type="AlphaFoldDB" id="A0A0R2RDB5"/>
<protein>
    <recommendedName>
        <fullName evidence="2">Glycosyltransferase 2-like domain-containing protein</fullName>
    </recommendedName>
</protein>
<accession>A0A0R2RDB5</accession>
<comment type="caution">
    <text evidence="3">The sequence shown here is derived from an EMBL/GenBank/DDBJ whole genome shotgun (WGS) entry which is preliminary data.</text>
</comment>
<dbReference type="PANTHER" id="PTHR43646:SF3">
    <property type="entry name" value="SLR1566 PROTEIN"/>
    <property type="match status" value="1"/>
</dbReference>
<evidence type="ECO:0000256" key="1">
    <source>
        <dbReference type="SAM" id="Phobius"/>
    </source>
</evidence>
<dbReference type="InterPro" id="IPR001173">
    <property type="entry name" value="Glyco_trans_2-like"/>
</dbReference>
<feature type="domain" description="Glycosyltransferase 2-like" evidence="2">
    <location>
        <begin position="45"/>
        <end position="171"/>
    </location>
</feature>
<feature type="transmembrane region" description="Helical" evidence="1">
    <location>
        <begin position="285"/>
        <end position="307"/>
    </location>
</feature>